<keyword evidence="7 8" id="KW-0472">Membrane</keyword>
<dbReference type="InterPro" id="IPR006507">
    <property type="entry name" value="UPF0283"/>
</dbReference>
<evidence type="ECO:0000256" key="1">
    <source>
        <dbReference type="ARBA" id="ARBA00004429"/>
    </source>
</evidence>
<name>A0ABS1V085_9PROT</name>
<accession>A0ABS1V085</accession>
<protein>
    <submittedName>
        <fullName evidence="9">DUF697 domain-containing protein</fullName>
    </submittedName>
</protein>
<dbReference type="PANTHER" id="PTHR39342">
    <property type="entry name" value="UPF0283 MEMBRANE PROTEIN YCJF"/>
    <property type="match status" value="1"/>
</dbReference>
<comment type="similarity">
    <text evidence="2">Belongs to the UPF0283 family.</text>
</comment>
<dbReference type="EMBL" id="JAEUXJ010000002">
    <property type="protein sequence ID" value="MBL6455075.1"/>
    <property type="molecule type" value="Genomic_DNA"/>
</dbReference>
<organism evidence="9 10">
    <name type="scientific">Belnapia mucosa</name>
    <dbReference type="NCBI Taxonomy" id="2804532"/>
    <lineage>
        <taxon>Bacteria</taxon>
        <taxon>Pseudomonadati</taxon>
        <taxon>Pseudomonadota</taxon>
        <taxon>Alphaproteobacteria</taxon>
        <taxon>Acetobacterales</taxon>
        <taxon>Roseomonadaceae</taxon>
        <taxon>Belnapia</taxon>
    </lineage>
</organism>
<evidence type="ECO:0000256" key="3">
    <source>
        <dbReference type="ARBA" id="ARBA00022475"/>
    </source>
</evidence>
<sequence>MSDPLPPRGPRIIIEEEARDQAAPRLDFQWEQAVVPVAPKVAPARWSGIGRAVTGAVVLGIGLAALDAVNFVVDQFGRGPVQGWATAGIVVAGFGLLGSGIWREFRGLAALKAVDRARAAFARGALEPARAEALRWAGSLAQAASLQPALRQAGSTEELRALLESGPLQTLDAEAQALGRVAAVQAFSITAVSPSPGLDALVFAWRGIRLVRQVAALHGLRPGLFGTVALVRRTLLDAATVAATDLAVDTAARALLSNRLLEQFAGEAAAGAVAARRMLRLSRVAAEACRIIPPRS</sequence>
<comment type="subcellular location">
    <subcellularLocation>
        <location evidence="1">Cell inner membrane</location>
        <topology evidence="1">Multi-pass membrane protein</topology>
    </subcellularLocation>
</comment>
<comment type="caution">
    <text evidence="9">The sequence shown here is derived from an EMBL/GenBank/DDBJ whole genome shotgun (WGS) entry which is preliminary data.</text>
</comment>
<dbReference type="PANTHER" id="PTHR39342:SF1">
    <property type="entry name" value="UPF0283 MEMBRANE PROTEIN YCJF"/>
    <property type="match status" value="1"/>
</dbReference>
<evidence type="ECO:0000256" key="4">
    <source>
        <dbReference type="ARBA" id="ARBA00022519"/>
    </source>
</evidence>
<evidence type="ECO:0000256" key="2">
    <source>
        <dbReference type="ARBA" id="ARBA00008255"/>
    </source>
</evidence>
<dbReference type="Pfam" id="PF05128">
    <property type="entry name" value="DUF697"/>
    <property type="match status" value="1"/>
</dbReference>
<keyword evidence="10" id="KW-1185">Reference proteome</keyword>
<keyword evidence="3" id="KW-1003">Cell membrane</keyword>
<evidence type="ECO:0000313" key="10">
    <source>
        <dbReference type="Proteomes" id="UP000606490"/>
    </source>
</evidence>
<proteinExistence type="inferred from homology"/>
<dbReference type="InterPro" id="IPR021147">
    <property type="entry name" value="DUF697"/>
</dbReference>
<evidence type="ECO:0000256" key="7">
    <source>
        <dbReference type="ARBA" id="ARBA00023136"/>
    </source>
</evidence>
<evidence type="ECO:0000313" key="9">
    <source>
        <dbReference type="EMBL" id="MBL6455075.1"/>
    </source>
</evidence>
<evidence type="ECO:0000256" key="8">
    <source>
        <dbReference type="SAM" id="Phobius"/>
    </source>
</evidence>
<evidence type="ECO:0000256" key="5">
    <source>
        <dbReference type="ARBA" id="ARBA00022692"/>
    </source>
</evidence>
<reference evidence="9 10" key="1">
    <citation type="submission" date="2021-01" db="EMBL/GenBank/DDBJ databases">
        <title>Belnapia mucosa sp. nov. and Belnapia arida sp. nov., isolated from the Tabernas Desert (Almeria, Spain).</title>
        <authorList>
            <person name="Molina-Menor E."/>
            <person name="Vidal-Verdu A."/>
            <person name="Calonge A."/>
            <person name="Satari L."/>
            <person name="Pereto Magraner J."/>
            <person name="Porcar Miralles M."/>
        </authorList>
    </citation>
    <scope>NUCLEOTIDE SEQUENCE [LARGE SCALE GENOMIC DNA]</scope>
    <source>
        <strain evidence="9 10">T6</strain>
    </source>
</reference>
<feature type="transmembrane region" description="Helical" evidence="8">
    <location>
        <begin position="52"/>
        <end position="72"/>
    </location>
</feature>
<keyword evidence="6 8" id="KW-1133">Transmembrane helix</keyword>
<evidence type="ECO:0000256" key="6">
    <source>
        <dbReference type="ARBA" id="ARBA00022989"/>
    </source>
</evidence>
<dbReference type="Proteomes" id="UP000606490">
    <property type="component" value="Unassembled WGS sequence"/>
</dbReference>
<keyword evidence="5 8" id="KW-0812">Transmembrane</keyword>
<gene>
    <name evidence="9" type="ORF">JMJ55_07050</name>
</gene>
<dbReference type="RefSeq" id="WP_202824801.1">
    <property type="nucleotide sequence ID" value="NZ_JAEUXJ010000002.1"/>
</dbReference>
<keyword evidence="4" id="KW-0997">Cell inner membrane</keyword>
<feature type="transmembrane region" description="Helical" evidence="8">
    <location>
        <begin position="84"/>
        <end position="102"/>
    </location>
</feature>